<dbReference type="SUPFAM" id="SSF51261">
    <property type="entry name" value="Duplicated hybrid motif"/>
    <property type="match status" value="1"/>
</dbReference>
<gene>
    <name evidence="3" type="ORF">A2W60_01970</name>
</gene>
<reference evidence="3 4" key="1">
    <citation type="journal article" date="2016" name="Nat. Commun.">
        <title>Thousands of microbial genomes shed light on interconnected biogeochemical processes in an aquifer system.</title>
        <authorList>
            <person name="Anantharaman K."/>
            <person name="Brown C.T."/>
            <person name="Hug L.A."/>
            <person name="Sharon I."/>
            <person name="Castelle C.J."/>
            <person name="Probst A.J."/>
            <person name="Thomas B.C."/>
            <person name="Singh A."/>
            <person name="Wilkins M.J."/>
            <person name="Karaoz U."/>
            <person name="Brodie E.L."/>
            <person name="Williams K.H."/>
            <person name="Hubbard S.S."/>
            <person name="Banfield J.F."/>
        </authorList>
    </citation>
    <scope>NUCLEOTIDE SEQUENCE [LARGE SCALE GENOMIC DNA]</scope>
</reference>
<evidence type="ECO:0000313" key="3">
    <source>
        <dbReference type="EMBL" id="OGD31069.1"/>
    </source>
</evidence>
<sequence length="439" mass="47147">MDTTSSGFWTAFSALKGRKREEDNQIRLIYRLFSKEPNTFNYGKKRFFALFFAVFLFLFVIIVPNAKAAPSFWDYFYPAGPVSSIINSIFGEDNNQTQSGSGATGNLAIVQDSAVISYSGPAFESSGQADLFTIYTVKHGDTLAKIAGDYGISLNTLLWANNLTGSSVIQPGQELKILPVDGVLYTVKKGDNLSAIAKKYKSEVEAIIEFNDLPATGEIRAGDVLLLPGAEMPQVIVKTAPKPGNKAAGSAVKQSLKELWEKVNRFFIVPVSGIITQLKHGQNGVDVGNSCETPVFAAADGIVTVVQEVSPQAKNARSRSLFGGYGNNVRISHSNGTLTLYAHLFSGSISVQPGQEVRQGQQIAQVGGGWDRRNVRMIGAGRSTGCHLHFETRGPWGVKNVLSQYRRGALVTTPAAVVAIDSSATGAGDNLPDDNSSEN</sequence>
<dbReference type="InterPro" id="IPR050570">
    <property type="entry name" value="Cell_wall_metabolism_enzyme"/>
</dbReference>
<dbReference type="Pfam" id="PF01476">
    <property type="entry name" value="LysM"/>
    <property type="match status" value="2"/>
</dbReference>
<dbReference type="PROSITE" id="PS51782">
    <property type="entry name" value="LYSM"/>
    <property type="match status" value="2"/>
</dbReference>
<proteinExistence type="predicted"/>
<dbReference type="PANTHER" id="PTHR21666">
    <property type="entry name" value="PEPTIDASE-RELATED"/>
    <property type="match status" value="1"/>
</dbReference>
<dbReference type="CDD" id="cd12797">
    <property type="entry name" value="M23_peptidase"/>
    <property type="match status" value="1"/>
</dbReference>
<feature type="transmembrane region" description="Helical" evidence="1">
    <location>
        <begin position="47"/>
        <end position="66"/>
    </location>
</feature>
<dbReference type="Pfam" id="PF01551">
    <property type="entry name" value="Peptidase_M23"/>
    <property type="match status" value="1"/>
</dbReference>
<evidence type="ECO:0000259" key="2">
    <source>
        <dbReference type="PROSITE" id="PS51782"/>
    </source>
</evidence>
<name>A0A1F5BKD2_9BACT</name>
<comment type="caution">
    <text evidence="3">The sequence shown here is derived from an EMBL/GenBank/DDBJ whole genome shotgun (WGS) entry which is preliminary data.</text>
</comment>
<dbReference type="AlphaFoldDB" id="A0A1F5BKD2"/>
<keyword evidence="1" id="KW-0812">Transmembrane</keyword>
<dbReference type="InterPro" id="IPR018392">
    <property type="entry name" value="LysM"/>
</dbReference>
<organism evidence="3 4">
    <name type="scientific">Candidatus Azambacteria bacterium RIFCSPHIGHO2_02_46_12</name>
    <dbReference type="NCBI Taxonomy" id="1797295"/>
    <lineage>
        <taxon>Bacteria</taxon>
        <taxon>Candidatus Azamiibacteriota</taxon>
    </lineage>
</organism>
<dbReference type="Proteomes" id="UP000179184">
    <property type="component" value="Unassembled WGS sequence"/>
</dbReference>
<dbReference type="EMBL" id="MEYN01000005">
    <property type="protein sequence ID" value="OGD31069.1"/>
    <property type="molecule type" value="Genomic_DNA"/>
</dbReference>
<dbReference type="CDD" id="cd00118">
    <property type="entry name" value="LysM"/>
    <property type="match status" value="2"/>
</dbReference>
<dbReference type="Gene3D" id="3.10.350.10">
    <property type="entry name" value="LysM domain"/>
    <property type="match status" value="2"/>
</dbReference>
<evidence type="ECO:0000256" key="1">
    <source>
        <dbReference type="SAM" id="Phobius"/>
    </source>
</evidence>
<keyword evidence="1" id="KW-0472">Membrane</keyword>
<keyword evidence="1" id="KW-1133">Transmembrane helix</keyword>
<feature type="domain" description="LysM" evidence="2">
    <location>
        <begin position="133"/>
        <end position="177"/>
    </location>
</feature>
<dbReference type="PANTHER" id="PTHR21666:SF270">
    <property type="entry name" value="MUREIN HYDROLASE ACTIVATOR ENVC"/>
    <property type="match status" value="1"/>
</dbReference>
<dbReference type="InterPro" id="IPR011055">
    <property type="entry name" value="Dup_hybrid_motif"/>
</dbReference>
<dbReference type="Gene3D" id="2.70.70.10">
    <property type="entry name" value="Glucose Permease (Domain IIA)"/>
    <property type="match status" value="1"/>
</dbReference>
<dbReference type="InterPro" id="IPR036779">
    <property type="entry name" value="LysM_dom_sf"/>
</dbReference>
<evidence type="ECO:0000313" key="4">
    <source>
        <dbReference type="Proteomes" id="UP000179184"/>
    </source>
</evidence>
<dbReference type="InterPro" id="IPR016047">
    <property type="entry name" value="M23ase_b-sheet_dom"/>
</dbReference>
<dbReference type="GO" id="GO:0004222">
    <property type="term" value="F:metalloendopeptidase activity"/>
    <property type="evidence" value="ECO:0007669"/>
    <property type="project" value="TreeGrafter"/>
</dbReference>
<dbReference type="SMART" id="SM00257">
    <property type="entry name" value="LysM"/>
    <property type="match status" value="2"/>
</dbReference>
<accession>A0A1F5BKD2</accession>
<protein>
    <recommendedName>
        <fullName evidence="2">LysM domain-containing protein</fullName>
    </recommendedName>
</protein>
<feature type="domain" description="LysM" evidence="2">
    <location>
        <begin position="183"/>
        <end position="227"/>
    </location>
</feature>